<evidence type="ECO:0000313" key="1">
    <source>
        <dbReference type="EMBL" id="PNG99463.1"/>
    </source>
</evidence>
<dbReference type="OrthoDB" id="547847at2759"/>
<feature type="non-terminal residue" evidence="1">
    <location>
        <position position="1"/>
    </location>
</feature>
<gene>
    <name evidence="1" type="ORF">TSOC_014757</name>
</gene>
<accession>A0A2J7ZGR9</accession>
<dbReference type="EMBL" id="PGGS01002851">
    <property type="protein sequence ID" value="PNG99463.1"/>
    <property type="molecule type" value="Genomic_DNA"/>
</dbReference>
<keyword evidence="2" id="KW-1185">Reference proteome</keyword>
<protein>
    <submittedName>
        <fullName evidence="1">Uncharacterized protein</fullName>
    </submittedName>
</protein>
<sequence length="397" mass="43923">RLRDAIRRIVAATPRYLTSRLERLTGAGKAAKTHTYFLLAGPIGSYLIASSKLDDKCAENAYLKLVQACGDLWQKEIHTGNDTKADEVAALRTRVVQAICLAEKHLSVNELDVKLHNLLHLVDNIYNMVSPLYASSMFQPESIWGKLSRWAHSKVHMEACMFFCSIDREATMHLHSLAEALAKQASAADTDPGTVSVSMWQPDQFLAAAILDTPTGRVLEELELGNSDLVALKAFYQHNLSDLAPADVAAAVAAVTAQVKKIGWAWAGPMELHAGVPGGARPRQASWFMPRPDHAAGNVLWFGQVEGMYVHASPMTPEGGGGDKVLIKTKWYPATIDTHLRCPVIKQADASQNRWWDLQDVVPWEVWPLPHPSAANQRIVMARHWHILHHLPPYPTV</sequence>
<comment type="caution">
    <text evidence="1">The sequence shown here is derived from an EMBL/GenBank/DDBJ whole genome shotgun (WGS) entry which is preliminary data.</text>
</comment>
<dbReference type="AlphaFoldDB" id="A0A2J7ZGR9"/>
<dbReference type="Proteomes" id="UP000236333">
    <property type="component" value="Unassembled WGS sequence"/>
</dbReference>
<proteinExistence type="predicted"/>
<organism evidence="1 2">
    <name type="scientific">Tetrabaena socialis</name>
    <dbReference type="NCBI Taxonomy" id="47790"/>
    <lineage>
        <taxon>Eukaryota</taxon>
        <taxon>Viridiplantae</taxon>
        <taxon>Chlorophyta</taxon>
        <taxon>core chlorophytes</taxon>
        <taxon>Chlorophyceae</taxon>
        <taxon>CS clade</taxon>
        <taxon>Chlamydomonadales</taxon>
        <taxon>Tetrabaenaceae</taxon>
        <taxon>Tetrabaena</taxon>
    </lineage>
</organism>
<name>A0A2J7ZGR9_9CHLO</name>
<evidence type="ECO:0000313" key="2">
    <source>
        <dbReference type="Proteomes" id="UP000236333"/>
    </source>
</evidence>
<reference evidence="1 2" key="1">
    <citation type="journal article" date="2017" name="Mol. Biol. Evol.">
        <title>The 4-celled Tetrabaena socialis nuclear genome reveals the essential components for genetic control of cell number at the origin of multicellularity in the volvocine lineage.</title>
        <authorList>
            <person name="Featherston J."/>
            <person name="Arakaki Y."/>
            <person name="Hanschen E.R."/>
            <person name="Ferris P.J."/>
            <person name="Michod R.E."/>
            <person name="Olson B.J.S.C."/>
            <person name="Nozaki H."/>
            <person name="Durand P.M."/>
        </authorList>
    </citation>
    <scope>NUCLEOTIDE SEQUENCE [LARGE SCALE GENOMIC DNA]</scope>
    <source>
        <strain evidence="1 2">NIES-571</strain>
    </source>
</reference>